<organism evidence="2 3">
    <name type="scientific">Paenibacillus popilliae ATCC 14706</name>
    <dbReference type="NCBI Taxonomy" id="1212764"/>
    <lineage>
        <taxon>Bacteria</taxon>
        <taxon>Bacillati</taxon>
        <taxon>Bacillota</taxon>
        <taxon>Bacilli</taxon>
        <taxon>Bacillales</taxon>
        <taxon>Paenibacillaceae</taxon>
        <taxon>Paenibacillus</taxon>
    </lineage>
</organism>
<keyword evidence="2" id="KW-0240">DNA-directed RNA polymerase</keyword>
<feature type="transmembrane region" description="Helical" evidence="1">
    <location>
        <begin position="68"/>
        <end position="94"/>
    </location>
</feature>
<keyword evidence="1" id="KW-1133">Transmembrane helix</keyword>
<sequence>MIMFAYLKGAGASAFVATLGNLPFFSANTYKSIWLLSVAVSILFSYIGCILGWALLKIILKYRLNMTAGIMLFLFLGLVFAFIIQKLLFMFIFSPMMGPVKPYFYFLVVFGSVSFYLAQKITNLVLSRVIVLTGLVLACITCGGFLLVVIA</sequence>
<evidence type="ECO:0000256" key="1">
    <source>
        <dbReference type="SAM" id="Phobius"/>
    </source>
</evidence>
<proteinExistence type="predicted"/>
<feature type="transmembrane region" description="Helical" evidence="1">
    <location>
        <begin position="129"/>
        <end position="150"/>
    </location>
</feature>
<dbReference type="GO" id="GO:0000428">
    <property type="term" value="C:DNA-directed RNA polymerase complex"/>
    <property type="evidence" value="ECO:0007669"/>
    <property type="project" value="UniProtKB-KW"/>
</dbReference>
<gene>
    <name evidence="2" type="ORF">PPOP_2757</name>
</gene>
<keyword evidence="3" id="KW-1185">Reference proteome</keyword>
<feature type="transmembrane region" description="Helical" evidence="1">
    <location>
        <begin position="100"/>
        <end position="117"/>
    </location>
</feature>
<dbReference type="AlphaFoldDB" id="M9LJI7"/>
<feature type="transmembrane region" description="Helical" evidence="1">
    <location>
        <begin position="7"/>
        <end position="27"/>
    </location>
</feature>
<name>M9LJI7_PAEPP</name>
<evidence type="ECO:0000313" key="2">
    <source>
        <dbReference type="EMBL" id="GAC43390.1"/>
    </source>
</evidence>
<keyword evidence="1" id="KW-0812">Transmembrane</keyword>
<evidence type="ECO:0000313" key="3">
    <source>
        <dbReference type="Proteomes" id="UP000029453"/>
    </source>
</evidence>
<dbReference type="Proteomes" id="UP000029453">
    <property type="component" value="Unassembled WGS sequence"/>
</dbReference>
<feature type="transmembrane region" description="Helical" evidence="1">
    <location>
        <begin position="33"/>
        <end position="56"/>
    </location>
</feature>
<comment type="caution">
    <text evidence="2">The sequence shown here is derived from an EMBL/GenBank/DDBJ whole genome shotgun (WGS) entry which is preliminary data.</text>
</comment>
<protein>
    <submittedName>
        <fullName evidence="2">DNA-directed RNA polymerase</fullName>
    </submittedName>
</protein>
<dbReference type="EMBL" id="BALG01000213">
    <property type="protein sequence ID" value="GAC43390.1"/>
    <property type="molecule type" value="Genomic_DNA"/>
</dbReference>
<keyword evidence="1" id="KW-0472">Membrane</keyword>
<accession>M9LJI7</accession>
<keyword evidence="2" id="KW-0804">Transcription</keyword>
<reference evidence="2 3" key="1">
    <citation type="submission" date="2012-10" db="EMBL/GenBank/DDBJ databases">
        <title>Draft Genome Sequence of Paenibacillus popilliae ATCC 14706T.</title>
        <authorList>
            <person name="Iiyama K."/>
            <person name="Mori K."/>
            <person name="Mon H."/>
            <person name="Chieda Y."/>
            <person name="Lee J.M."/>
            <person name="Kusakabe T."/>
            <person name="Tashiro K."/>
            <person name="Asano S."/>
            <person name="Yasunaga-Aoki C."/>
            <person name="Shimizu S."/>
        </authorList>
    </citation>
    <scope>NUCLEOTIDE SEQUENCE [LARGE SCALE GENOMIC DNA]</scope>
    <source>
        <strain evidence="2 3">ATCC 14706</strain>
    </source>
</reference>